<accession>A0A6J2WI99</accession>
<sequence>MEWCCCCFSWGSEANERQPLLGSNPQHAPASARQFHSPSNDNAQRSGGFTARHVGVPELDQRFADVAETFNQQHKNYEAMVESLNKLSYRYRCSSGSLSECIRNIKEDHDKYHIKLQMKGYDFSLAVEPADDVPVKLQRTQEDVRSLSQSAKIVVSKGTTLQELINWLLKAEQNLIQQVREAAPNHQEETRLGDNLRENLRETRRVKELSPCYREEAGKLLNEAALLSGVSP</sequence>
<dbReference type="RefSeq" id="XP_030645270.1">
    <property type="nucleotide sequence ID" value="XM_030789410.1"/>
</dbReference>
<dbReference type="OrthoDB" id="9890799at2759"/>
<organism evidence="2 3">
    <name type="scientific">Chanos chanos</name>
    <name type="common">Milkfish</name>
    <name type="synonym">Mugil chanos</name>
    <dbReference type="NCBI Taxonomy" id="29144"/>
    <lineage>
        <taxon>Eukaryota</taxon>
        <taxon>Metazoa</taxon>
        <taxon>Chordata</taxon>
        <taxon>Craniata</taxon>
        <taxon>Vertebrata</taxon>
        <taxon>Euteleostomi</taxon>
        <taxon>Actinopterygii</taxon>
        <taxon>Neopterygii</taxon>
        <taxon>Teleostei</taxon>
        <taxon>Ostariophysi</taxon>
        <taxon>Gonorynchiformes</taxon>
        <taxon>Chanidae</taxon>
        <taxon>Chanos</taxon>
    </lineage>
</organism>
<dbReference type="GeneID" id="115825626"/>
<reference evidence="3" key="1">
    <citation type="submission" date="2025-08" db="UniProtKB">
        <authorList>
            <consortium name="RefSeq"/>
        </authorList>
    </citation>
    <scope>IDENTIFICATION</scope>
</reference>
<keyword evidence="2" id="KW-1185">Reference proteome</keyword>
<feature type="region of interest" description="Disordered" evidence="1">
    <location>
        <begin position="18"/>
        <end position="49"/>
    </location>
</feature>
<feature type="compositionally biased region" description="Polar residues" evidence="1">
    <location>
        <begin position="34"/>
        <end position="47"/>
    </location>
</feature>
<gene>
    <name evidence="3" type="primary">LOC115825626</name>
</gene>
<evidence type="ECO:0000313" key="2">
    <source>
        <dbReference type="Proteomes" id="UP000504632"/>
    </source>
</evidence>
<evidence type="ECO:0000313" key="3">
    <source>
        <dbReference type="RefSeq" id="XP_030645270.1"/>
    </source>
</evidence>
<proteinExistence type="predicted"/>
<evidence type="ECO:0000256" key="1">
    <source>
        <dbReference type="SAM" id="MobiDB-lite"/>
    </source>
</evidence>
<name>A0A6J2WI99_CHACN</name>
<dbReference type="InParanoid" id="A0A6J2WI99"/>
<dbReference type="AlphaFoldDB" id="A0A6J2WI99"/>
<dbReference type="Proteomes" id="UP000504632">
    <property type="component" value="Chromosome 12"/>
</dbReference>
<protein>
    <submittedName>
        <fullName evidence="3">Uncharacterized protein LOC115825626</fullName>
    </submittedName>
</protein>